<dbReference type="Proteomes" id="UP000189703">
    <property type="component" value="Unplaced"/>
</dbReference>
<evidence type="ECO:0000256" key="5">
    <source>
        <dbReference type="ARBA" id="ARBA00023136"/>
    </source>
</evidence>
<keyword evidence="4 6" id="KW-1133">Transmembrane helix</keyword>
<dbReference type="PANTHER" id="PTHR32191">
    <property type="entry name" value="TETRASPANIN-8-RELATED"/>
    <property type="match status" value="1"/>
</dbReference>
<dbReference type="GO" id="GO:0009734">
    <property type="term" value="P:auxin-activated signaling pathway"/>
    <property type="evidence" value="ECO:0007669"/>
    <property type="project" value="InterPro"/>
</dbReference>
<dbReference type="InterPro" id="IPR018499">
    <property type="entry name" value="Tetraspanin/Peripherin"/>
</dbReference>
<name>A0A1U8PZV4_NELNU</name>
<dbReference type="InParanoid" id="A0A1U8PZV4"/>
<comment type="subcellular location">
    <subcellularLocation>
        <location evidence="1">Membrane</location>
        <topology evidence="1">Multi-pass membrane protein</topology>
    </subcellularLocation>
</comment>
<dbReference type="AlphaFoldDB" id="A0A1U8PZV4"/>
<keyword evidence="7" id="KW-1185">Reference proteome</keyword>
<evidence type="ECO:0000313" key="8">
    <source>
        <dbReference type="RefSeq" id="XP_019052083.1"/>
    </source>
</evidence>
<organism evidence="7 8">
    <name type="scientific">Nelumbo nucifera</name>
    <name type="common">Sacred lotus</name>
    <dbReference type="NCBI Taxonomy" id="4432"/>
    <lineage>
        <taxon>Eukaryota</taxon>
        <taxon>Viridiplantae</taxon>
        <taxon>Streptophyta</taxon>
        <taxon>Embryophyta</taxon>
        <taxon>Tracheophyta</taxon>
        <taxon>Spermatophyta</taxon>
        <taxon>Magnoliopsida</taxon>
        <taxon>Proteales</taxon>
        <taxon>Nelumbonaceae</taxon>
        <taxon>Nelumbo</taxon>
    </lineage>
</organism>
<evidence type="ECO:0000256" key="6">
    <source>
        <dbReference type="SAM" id="Phobius"/>
    </source>
</evidence>
<keyword evidence="3 6" id="KW-0812">Transmembrane</keyword>
<evidence type="ECO:0000313" key="7">
    <source>
        <dbReference type="Proteomes" id="UP000189703"/>
    </source>
</evidence>
<comment type="similarity">
    <text evidence="2">Belongs to the tetraspanin (TM4SF) family.</text>
</comment>
<protein>
    <submittedName>
        <fullName evidence="8">Tetraspanin-8-like isoform X1</fullName>
    </submittedName>
</protein>
<dbReference type="Pfam" id="PF00335">
    <property type="entry name" value="Tetraspanin"/>
    <property type="match status" value="1"/>
</dbReference>
<dbReference type="GO" id="GO:0009506">
    <property type="term" value="C:plasmodesma"/>
    <property type="evidence" value="ECO:0000318"/>
    <property type="project" value="GO_Central"/>
</dbReference>
<dbReference type="InterPro" id="IPR044991">
    <property type="entry name" value="TET_plant"/>
</dbReference>
<sequence>MLVSLARLIGACYRISWLLWIYLCVMFLLIVLLFCFTIFTFVVTNKSAGEVLSGNGYKDYKLGDYSNWLQKRANNNKNWNKIKSCMMNSYVCNSISDATDTVEQFYSRHLSIQLGCCKPLTTCKFQYERPTIWNKTNTTSTLTDCASWDKPTGELCFNCFNRELITSRRCDHRNERRHRRSGFRSKMEVERGSSMNGAFGFFVEIWETIGQAFNLWTKGLFVSS</sequence>
<gene>
    <name evidence="8" type="primary">LOC104590595</name>
</gene>
<feature type="transmembrane region" description="Helical" evidence="6">
    <location>
        <begin position="20"/>
        <end position="43"/>
    </location>
</feature>
<evidence type="ECO:0000256" key="4">
    <source>
        <dbReference type="ARBA" id="ARBA00022989"/>
    </source>
</evidence>
<accession>A0A1U8PZV4</accession>
<evidence type="ECO:0000256" key="1">
    <source>
        <dbReference type="ARBA" id="ARBA00004141"/>
    </source>
</evidence>
<reference evidence="8" key="1">
    <citation type="submission" date="2025-08" db="UniProtKB">
        <authorList>
            <consortium name="RefSeq"/>
        </authorList>
    </citation>
    <scope>IDENTIFICATION</scope>
</reference>
<dbReference type="GeneID" id="104590595"/>
<dbReference type="GO" id="GO:0005886">
    <property type="term" value="C:plasma membrane"/>
    <property type="evidence" value="ECO:0000318"/>
    <property type="project" value="GO_Central"/>
</dbReference>
<proteinExistence type="inferred from homology"/>
<dbReference type="RefSeq" id="XP_019052083.1">
    <property type="nucleotide sequence ID" value="XM_019196538.1"/>
</dbReference>
<evidence type="ECO:0000256" key="3">
    <source>
        <dbReference type="ARBA" id="ARBA00022692"/>
    </source>
</evidence>
<dbReference type="OrthoDB" id="1892640at2759"/>
<keyword evidence="5 6" id="KW-0472">Membrane</keyword>
<evidence type="ECO:0000256" key="2">
    <source>
        <dbReference type="ARBA" id="ARBA00006840"/>
    </source>
</evidence>